<feature type="compositionally biased region" description="Basic and acidic residues" evidence="1">
    <location>
        <begin position="129"/>
        <end position="140"/>
    </location>
</feature>
<dbReference type="Gene3D" id="3.30.420.10">
    <property type="entry name" value="Ribonuclease H-like superfamily/Ribonuclease H"/>
    <property type="match status" value="1"/>
</dbReference>
<dbReference type="PANTHER" id="PTHR46564:SF1">
    <property type="entry name" value="TRANSPOSASE"/>
    <property type="match status" value="1"/>
</dbReference>
<gene>
    <name evidence="3" type="ORF">CcCBS67573_g09494</name>
</gene>
<proteinExistence type="predicted"/>
<dbReference type="InterPro" id="IPR036397">
    <property type="entry name" value="RNaseH_sf"/>
</dbReference>
<accession>A0A507DU06</accession>
<dbReference type="Proteomes" id="UP000320333">
    <property type="component" value="Unassembled WGS sequence"/>
</dbReference>
<dbReference type="AlphaFoldDB" id="A0A507DU06"/>
<feature type="domain" description="Tc1-like transposase DDE" evidence="2">
    <location>
        <begin position="398"/>
        <end position="536"/>
    </location>
</feature>
<dbReference type="OrthoDB" id="2153736at2759"/>
<evidence type="ECO:0000313" key="3">
    <source>
        <dbReference type="EMBL" id="TPX55213.1"/>
    </source>
</evidence>
<feature type="compositionally biased region" description="Polar residues" evidence="1">
    <location>
        <begin position="11"/>
        <end position="45"/>
    </location>
</feature>
<evidence type="ECO:0000256" key="1">
    <source>
        <dbReference type="SAM" id="MobiDB-lite"/>
    </source>
</evidence>
<reference evidence="3 4" key="1">
    <citation type="journal article" date="2019" name="Sci. Rep.">
        <title>Comparative genomics of chytrid fungi reveal insights into the obligate biotrophic and pathogenic lifestyle of Synchytrium endobioticum.</title>
        <authorList>
            <person name="van de Vossenberg B.T.L.H."/>
            <person name="Warris S."/>
            <person name="Nguyen H.D.T."/>
            <person name="van Gent-Pelzer M.P.E."/>
            <person name="Joly D.L."/>
            <person name="van de Geest H.C."/>
            <person name="Bonants P.J.M."/>
            <person name="Smith D.S."/>
            <person name="Levesque C.A."/>
            <person name="van der Lee T.A.J."/>
        </authorList>
    </citation>
    <scope>NUCLEOTIDE SEQUENCE [LARGE SCALE GENOMIC DNA]</scope>
    <source>
        <strain evidence="3 4">CBS 675.73</strain>
    </source>
</reference>
<dbReference type="InterPro" id="IPR012337">
    <property type="entry name" value="RNaseH-like_sf"/>
</dbReference>
<comment type="caution">
    <text evidence="3">The sequence shown here is derived from an EMBL/GenBank/DDBJ whole genome shotgun (WGS) entry which is preliminary data.</text>
</comment>
<dbReference type="SUPFAM" id="SSF53098">
    <property type="entry name" value="Ribonuclease H-like"/>
    <property type="match status" value="1"/>
</dbReference>
<dbReference type="PANTHER" id="PTHR46564">
    <property type="entry name" value="TRANSPOSASE"/>
    <property type="match status" value="1"/>
</dbReference>
<organism evidence="3 4">
    <name type="scientific">Chytriomyces confervae</name>
    <dbReference type="NCBI Taxonomy" id="246404"/>
    <lineage>
        <taxon>Eukaryota</taxon>
        <taxon>Fungi</taxon>
        <taxon>Fungi incertae sedis</taxon>
        <taxon>Chytridiomycota</taxon>
        <taxon>Chytridiomycota incertae sedis</taxon>
        <taxon>Chytridiomycetes</taxon>
        <taxon>Chytridiales</taxon>
        <taxon>Chytriomycetaceae</taxon>
        <taxon>Chytriomyces</taxon>
    </lineage>
</organism>
<sequence>MPAASSSSSSRMESQLGHTNYSVNSVPATANQFSQSQNGVSSTAPKKNLLADRLSILMNTPGPLKLAKPKVAAAADSESAKSEVDVNGGLEQRRVTSFPSYTVDEEVSARSGPARSSVRRAGEDLLLPDAKKARPAEENPVRIPSPTSTAPKPPRQFTNGATVISNKPATSKKLKEEDDEKELVPASDNDAMDEDVSASKSKSDDAPPDASIIVEFAKGMVVKQGIRSKSVFGGKLLESPANQRNFKRFKKNHVGFAVLRKPVALINASMPIDIKQIVLHTQAAENTKIHALNNYYFHNMSKSAIARIYSKTAPTINLHRAWIIAYFQDKPLSFLDEAQTAFKAQWGTSISISYIWEVLNAYGFRWKVLEWRAIHVKDTDVMRFTHELNTLEWTRYNLCFLDEVSFDNRGMIRRKGYAMKGKKLFIRGEYKRMPRVSLLCFIGFLGLQEYYGTEGTFDRALFTKYCRDFALKSGKVQQYPGFHSIWIMDGAAIHRSSEFIMYLRSIGVIPLFLPAYCPFFNPIEVFFGLVKQRLRRIYPEGEVTARDLSIVVATALSHYHDYDFTSIFKSCGYEQAGLFNPTRAYKQSVSAMGFK</sequence>
<evidence type="ECO:0000259" key="2">
    <source>
        <dbReference type="Pfam" id="PF13358"/>
    </source>
</evidence>
<protein>
    <recommendedName>
        <fullName evidence="2">Tc1-like transposase DDE domain-containing protein</fullName>
    </recommendedName>
</protein>
<keyword evidence="4" id="KW-1185">Reference proteome</keyword>
<dbReference type="InterPro" id="IPR038717">
    <property type="entry name" value="Tc1-like_DDE_dom"/>
</dbReference>
<feature type="region of interest" description="Disordered" evidence="1">
    <location>
        <begin position="68"/>
        <end position="208"/>
    </location>
</feature>
<dbReference type="EMBL" id="QEAP01000857">
    <property type="protein sequence ID" value="TPX55213.1"/>
    <property type="molecule type" value="Genomic_DNA"/>
</dbReference>
<feature type="compositionally biased region" description="Polar residues" evidence="1">
    <location>
        <begin position="145"/>
        <end position="169"/>
    </location>
</feature>
<feature type="compositionally biased region" description="Low complexity" evidence="1">
    <location>
        <begin position="1"/>
        <end position="10"/>
    </location>
</feature>
<dbReference type="GO" id="GO:0003676">
    <property type="term" value="F:nucleic acid binding"/>
    <property type="evidence" value="ECO:0007669"/>
    <property type="project" value="InterPro"/>
</dbReference>
<feature type="compositionally biased region" description="Low complexity" evidence="1">
    <location>
        <begin position="68"/>
        <end position="77"/>
    </location>
</feature>
<name>A0A507DU06_9FUNG</name>
<evidence type="ECO:0000313" key="4">
    <source>
        <dbReference type="Proteomes" id="UP000320333"/>
    </source>
</evidence>
<dbReference type="STRING" id="246404.A0A507DU06"/>
<feature type="region of interest" description="Disordered" evidence="1">
    <location>
        <begin position="1"/>
        <end position="46"/>
    </location>
</feature>
<dbReference type="Pfam" id="PF13358">
    <property type="entry name" value="DDE_3"/>
    <property type="match status" value="1"/>
</dbReference>